<dbReference type="InterPro" id="IPR015001">
    <property type="entry name" value="DUF1850"/>
</dbReference>
<dbReference type="AlphaFoldDB" id="E8LES1"/>
<dbReference type="Proteomes" id="UP000004923">
    <property type="component" value="Unassembled WGS sequence"/>
</dbReference>
<keyword evidence="1" id="KW-0812">Transmembrane</keyword>
<keyword evidence="3" id="KW-1185">Reference proteome</keyword>
<name>E8LES1_9FIRM</name>
<accession>E8LES1</accession>
<proteinExistence type="predicted"/>
<dbReference type="OrthoDB" id="4304at2"/>
<keyword evidence="1" id="KW-1133">Transmembrane helix</keyword>
<gene>
    <name evidence="2" type="ORF">HMPREF9443_01355</name>
</gene>
<dbReference type="Pfam" id="PF08905">
    <property type="entry name" value="DUF1850"/>
    <property type="match status" value="1"/>
</dbReference>
<evidence type="ECO:0000313" key="3">
    <source>
        <dbReference type="Proteomes" id="UP000004923"/>
    </source>
</evidence>
<feature type="transmembrane region" description="Helical" evidence="1">
    <location>
        <begin position="21"/>
        <end position="38"/>
    </location>
</feature>
<dbReference type="eggNOG" id="COG4729">
    <property type="taxonomic scope" value="Bacteria"/>
</dbReference>
<organism evidence="2 3">
    <name type="scientific">Phascolarctobacterium succinatutens YIT 12067</name>
    <dbReference type="NCBI Taxonomy" id="626939"/>
    <lineage>
        <taxon>Bacteria</taxon>
        <taxon>Bacillati</taxon>
        <taxon>Bacillota</taxon>
        <taxon>Negativicutes</taxon>
        <taxon>Acidaminococcales</taxon>
        <taxon>Acidaminococcaceae</taxon>
        <taxon>Phascolarctobacterium</taxon>
    </lineage>
</organism>
<comment type="caution">
    <text evidence="2">The sequence shown here is derived from an EMBL/GenBank/DDBJ whole genome shotgun (WGS) entry which is preliminary data.</text>
</comment>
<evidence type="ECO:0000313" key="2">
    <source>
        <dbReference type="EMBL" id="EFY04654.1"/>
    </source>
</evidence>
<evidence type="ECO:0008006" key="4">
    <source>
        <dbReference type="Google" id="ProtNLM"/>
    </source>
</evidence>
<dbReference type="EMBL" id="AEVN01000059">
    <property type="protein sequence ID" value="EFY04654.1"/>
    <property type="molecule type" value="Genomic_DNA"/>
</dbReference>
<evidence type="ECO:0000256" key="1">
    <source>
        <dbReference type="SAM" id="Phobius"/>
    </source>
</evidence>
<dbReference type="HOGENOM" id="CLU_1493106_0_0_9"/>
<keyword evidence="1" id="KW-0472">Membrane</keyword>
<protein>
    <recommendedName>
        <fullName evidence="4">DUF1850 domain-containing protein</fullName>
    </recommendedName>
</protein>
<reference evidence="2 3" key="1">
    <citation type="submission" date="2011-01" db="EMBL/GenBank/DDBJ databases">
        <authorList>
            <person name="Weinstock G."/>
            <person name="Sodergren E."/>
            <person name="Clifton S."/>
            <person name="Fulton L."/>
            <person name="Fulton B."/>
            <person name="Courtney L."/>
            <person name="Fronick C."/>
            <person name="Harrison M."/>
            <person name="Strong C."/>
            <person name="Farmer C."/>
            <person name="Delahaunty K."/>
            <person name="Markovic C."/>
            <person name="Hall O."/>
            <person name="Minx P."/>
            <person name="Tomlinson C."/>
            <person name="Mitreva M."/>
            <person name="Hou S."/>
            <person name="Chen J."/>
            <person name="Wollam A."/>
            <person name="Pepin K.H."/>
            <person name="Johnson M."/>
            <person name="Bhonagiri V."/>
            <person name="Zhang X."/>
            <person name="Suruliraj S."/>
            <person name="Warren W."/>
            <person name="Chinwalla A."/>
            <person name="Mardis E.R."/>
            <person name="Wilson R.K."/>
        </authorList>
    </citation>
    <scope>NUCLEOTIDE SEQUENCE [LARGE SCALE GENOMIC DNA]</scope>
    <source>
        <strain evidence="2 3">YIT 12067</strain>
    </source>
</reference>
<sequence>MMPNFKDRKPAFAGGRSFFPVKNLVIIISVVLMLLGWYSTRLVVAIIPEGASGAVTFATAAGDEWYISLTHSVEKTAWNDYFRVNGANNMTMTHTRFSSLGWGYPYSAADGKLTQTADGKFDMEMNRPYKEVALRISEQAMPHIVHGGDSYDLIALYGQGTAVTVKAMYRYQYWLERYF</sequence>